<dbReference type="InterPro" id="IPR029001">
    <property type="entry name" value="ITPase-like_fam"/>
</dbReference>
<comment type="function">
    <text evidence="10">Pyrophosphatase that catalyzes the hydrolysis of nucleoside triphosphates to their monophosphate derivatives, with a high preference for the non-canonical purine nucleotides XTP (xanthosine triphosphate), dITP (deoxyinosine triphosphate) and ITP. Seems to function as a house-cleaning enzyme that removes non-canonical purine nucleotides from the nucleotide pool, thus preventing their incorporation into DNA/RNA and avoiding chromosomal lesions.</text>
</comment>
<dbReference type="SUPFAM" id="SSF52972">
    <property type="entry name" value="ITPase-like"/>
    <property type="match status" value="1"/>
</dbReference>
<evidence type="ECO:0000256" key="4">
    <source>
        <dbReference type="ARBA" id="ARBA00022741"/>
    </source>
</evidence>
<dbReference type="GO" id="GO:0036220">
    <property type="term" value="F:ITP diphosphatase activity"/>
    <property type="evidence" value="ECO:0007669"/>
    <property type="project" value="UniProtKB-UniRule"/>
</dbReference>
<comment type="caution">
    <text evidence="12">The sequence shown here is derived from an EMBL/GenBank/DDBJ whole genome shotgun (WGS) entry which is preliminary data.</text>
</comment>
<accession>A0A1F4SMX0</accession>
<feature type="active site" description="Proton acceptor" evidence="10">
    <location>
        <position position="63"/>
    </location>
</feature>
<dbReference type="HAMAP" id="MF_01405">
    <property type="entry name" value="Non_canon_purine_NTPase"/>
    <property type="match status" value="1"/>
</dbReference>
<evidence type="ECO:0000313" key="12">
    <source>
        <dbReference type="EMBL" id="OGC21707.1"/>
    </source>
</evidence>
<evidence type="ECO:0000256" key="1">
    <source>
        <dbReference type="ARBA" id="ARBA00008023"/>
    </source>
</evidence>
<gene>
    <name evidence="12" type="ORF">A2310_00165</name>
</gene>
<dbReference type="GO" id="GO:0000166">
    <property type="term" value="F:nucleotide binding"/>
    <property type="evidence" value="ECO:0007669"/>
    <property type="project" value="UniProtKB-KW"/>
</dbReference>
<evidence type="ECO:0000256" key="7">
    <source>
        <dbReference type="ARBA" id="ARBA00023080"/>
    </source>
</evidence>
<evidence type="ECO:0000313" key="13">
    <source>
        <dbReference type="Proteomes" id="UP000178417"/>
    </source>
</evidence>
<evidence type="ECO:0000256" key="9">
    <source>
        <dbReference type="ARBA" id="ARBA00052017"/>
    </source>
</evidence>
<evidence type="ECO:0000256" key="11">
    <source>
        <dbReference type="RuleBase" id="RU003781"/>
    </source>
</evidence>
<dbReference type="STRING" id="1802579.A2310_00165"/>
<dbReference type="InterPro" id="IPR002637">
    <property type="entry name" value="RdgB/HAM1"/>
</dbReference>
<dbReference type="GO" id="GO:0046872">
    <property type="term" value="F:metal ion binding"/>
    <property type="evidence" value="ECO:0007669"/>
    <property type="project" value="UniProtKB-KW"/>
</dbReference>
<dbReference type="NCBIfam" id="TIGR00042">
    <property type="entry name" value="RdgB/HAM1 family non-canonical purine NTP pyrophosphatase"/>
    <property type="match status" value="1"/>
</dbReference>
<dbReference type="Proteomes" id="UP000178417">
    <property type="component" value="Unassembled WGS sequence"/>
</dbReference>
<dbReference type="GO" id="GO:0017111">
    <property type="term" value="F:ribonucleoside triphosphate phosphatase activity"/>
    <property type="evidence" value="ECO:0007669"/>
    <property type="project" value="InterPro"/>
</dbReference>
<comment type="catalytic activity">
    <reaction evidence="8 10">
        <text>dITP + H2O = dIMP + diphosphate + H(+)</text>
        <dbReference type="Rhea" id="RHEA:28342"/>
        <dbReference type="ChEBI" id="CHEBI:15377"/>
        <dbReference type="ChEBI" id="CHEBI:15378"/>
        <dbReference type="ChEBI" id="CHEBI:33019"/>
        <dbReference type="ChEBI" id="CHEBI:61194"/>
        <dbReference type="ChEBI" id="CHEBI:61382"/>
        <dbReference type="EC" id="3.6.1.66"/>
    </reaction>
</comment>
<dbReference type="GO" id="GO:0009117">
    <property type="term" value="P:nucleotide metabolic process"/>
    <property type="evidence" value="ECO:0007669"/>
    <property type="project" value="UniProtKB-KW"/>
</dbReference>
<dbReference type="InterPro" id="IPR020922">
    <property type="entry name" value="dITP/XTP_pyrophosphatase"/>
</dbReference>
<comment type="cofactor">
    <cofactor evidence="10">
        <name>Mg(2+)</name>
        <dbReference type="ChEBI" id="CHEBI:18420"/>
    </cofactor>
    <text evidence="10">Binds 1 Mg(2+) ion per subunit.</text>
</comment>
<evidence type="ECO:0000256" key="5">
    <source>
        <dbReference type="ARBA" id="ARBA00022801"/>
    </source>
</evidence>
<dbReference type="Gene3D" id="3.90.950.10">
    <property type="match status" value="1"/>
</dbReference>
<comment type="subunit">
    <text evidence="2 10">Homodimer.</text>
</comment>
<comment type="similarity">
    <text evidence="1 10 11">Belongs to the HAM1 NTPase family.</text>
</comment>
<dbReference type="CDD" id="cd00515">
    <property type="entry name" value="HAM1"/>
    <property type="match status" value="1"/>
</dbReference>
<dbReference type="FunFam" id="3.90.950.10:FF:000001">
    <property type="entry name" value="dITP/XTP pyrophosphatase"/>
    <property type="match status" value="1"/>
</dbReference>
<evidence type="ECO:0000256" key="8">
    <source>
        <dbReference type="ARBA" id="ARBA00051875"/>
    </source>
</evidence>
<dbReference type="AlphaFoldDB" id="A0A1F4SMX0"/>
<feature type="binding site" evidence="10">
    <location>
        <begin position="143"/>
        <end position="146"/>
    </location>
    <ligand>
        <name>substrate</name>
    </ligand>
</feature>
<reference evidence="12 13" key="1">
    <citation type="journal article" date="2016" name="Nat. Commun.">
        <title>Thousands of microbial genomes shed light on interconnected biogeochemical processes in an aquifer system.</title>
        <authorList>
            <person name="Anantharaman K."/>
            <person name="Brown C.T."/>
            <person name="Hug L.A."/>
            <person name="Sharon I."/>
            <person name="Castelle C.J."/>
            <person name="Probst A.J."/>
            <person name="Thomas B.C."/>
            <person name="Singh A."/>
            <person name="Wilkins M.J."/>
            <person name="Karaoz U."/>
            <person name="Brodie E.L."/>
            <person name="Williams K.H."/>
            <person name="Hubbard S.S."/>
            <person name="Banfield J.F."/>
        </authorList>
    </citation>
    <scope>NUCLEOTIDE SEQUENCE [LARGE SCALE GENOMIC DNA]</scope>
</reference>
<comment type="caution">
    <text evidence="10">Lacks conserved residue(s) required for the propagation of feature annotation.</text>
</comment>
<dbReference type="PANTHER" id="PTHR11067">
    <property type="entry name" value="INOSINE TRIPHOSPHATE PYROPHOSPHATASE/HAM1 PROTEIN"/>
    <property type="match status" value="1"/>
</dbReference>
<sequence>METLLVATLNKHKLYEIGKILKGFKIYGKGIEVNEDGKTFEENALKKAAAVFKKFKKLTIADDSGLVIDCLDGKPGIKSARFATPPTPQNLCRKVLDKMKKCKSRQAHFVCSMAIIFHTGKIKIINGFVYGEIANEMRGENGFGYDSIFIPSGFTKTFGEMTDTEKNKVSHRARALAKVKEIFSKADKTK</sequence>
<dbReference type="PANTHER" id="PTHR11067:SF9">
    <property type="entry name" value="INOSINE TRIPHOSPHATE PYROPHOSPHATASE"/>
    <property type="match status" value="1"/>
</dbReference>
<proteinExistence type="inferred from homology"/>
<dbReference type="GO" id="GO:0005829">
    <property type="term" value="C:cytosol"/>
    <property type="evidence" value="ECO:0007669"/>
    <property type="project" value="TreeGrafter"/>
</dbReference>
<keyword evidence="3 10" id="KW-0479">Metal-binding</keyword>
<keyword evidence="5 10" id="KW-0378">Hydrolase</keyword>
<evidence type="ECO:0000256" key="3">
    <source>
        <dbReference type="ARBA" id="ARBA00022723"/>
    </source>
</evidence>
<evidence type="ECO:0000256" key="6">
    <source>
        <dbReference type="ARBA" id="ARBA00022842"/>
    </source>
</evidence>
<comment type="catalytic activity">
    <reaction evidence="9 10">
        <text>XTP + H2O = XMP + diphosphate + H(+)</text>
        <dbReference type="Rhea" id="RHEA:28610"/>
        <dbReference type="ChEBI" id="CHEBI:15377"/>
        <dbReference type="ChEBI" id="CHEBI:15378"/>
        <dbReference type="ChEBI" id="CHEBI:33019"/>
        <dbReference type="ChEBI" id="CHEBI:57464"/>
        <dbReference type="ChEBI" id="CHEBI:61314"/>
        <dbReference type="EC" id="3.6.1.66"/>
    </reaction>
</comment>
<feature type="binding site" evidence="10">
    <location>
        <position position="166"/>
    </location>
    <ligand>
        <name>substrate</name>
    </ligand>
</feature>
<feature type="binding site" evidence="10">
    <location>
        <begin position="8"/>
        <end position="13"/>
    </location>
    <ligand>
        <name>substrate</name>
    </ligand>
</feature>
<comment type="catalytic activity">
    <reaction evidence="10">
        <text>ITP + H2O = IMP + diphosphate + H(+)</text>
        <dbReference type="Rhea" id="RHEA:29399"/>
        <dbReference type="ChEBI" id="CHEBI:15377"/>
        <dbReference type="ChEBI" id="CHEBI:15378"/>
        <dbReference type="ChEBI" id="CHEBI:33019"/>
        <dbReference type="ChEBI" id="CHEBI:58053"/>
        <dbReference type="ChEBI" id="CHEBI:61402"/>
        <dbReference type="EC" id="3.6.1.66"/>
    </reaction>
</comment>
<dbReference type="GO" id="GO:0009146">
    <property type="term" value="P:purine nucleoside triphosphate catabolic process"/>
    <property type="evidence" value="ECO:0007669"/>
    <property type="project" value="UniProtKB-UniRule"/>
</dbReference>
<feature type="binding site" evidence="10">
    <location>
        <begin position="171"/>
        <end position="172"/>
    </location>
    <ligand>
        <name>substrate</name>
    </ligand>
</feature>
<evidence type="ECO:0000256" key="10">
    <source>
        <dbReference type="HAMAP-Rule" id="MF_01405"/>
    </source>
</evidence>
<protein>
    <recommendedName>
        <fullName evidence="10">dITP/XTP pyrophosphatase</fullName>
        <ecNumber evidence="10">3.6.1.66</ecNumber>
    </recommendedName>
    <alternativeName>
        <fullName evidence="10">Non-canonical purine NTP pyrophosphatase</fullName>
    </alternativeName>
    <alternativeName>
        <fullName evidence="10">Non-standard purine NTP pyrophosphatase</fullName>
    </alternativeName>
    <alternativeName>
        <fullName evidence="10">Nucleoside-triphosphate diphosphatase</fullName>
    </alternativeName>
    <alternativeName>
        <fullName evidence="10">Nucleoside-triphosphate pyrophosphatase</fullName>
        <shortName evidence="10">NTPase</shortName>
    </alternativeName>
</protein>
<dbReference type="EC" id="3.6.1.66" evidence="10"/>
<name>A0A1F4SMX0_UNCSA</name>
<keyword evidence="7 10" id="KW-0546">Nucleotide metabolism</keyword>
<evidence type="ECO:0000256" key="2">
    <source>
        <dbReference type="ARBA" id="ARBA00011738"/>
    </source>
</evidence>
<feature type="binding site" evidence="10">
    <location>
        <position position="63"/>
    </location>
    <ligand>
        <name>Mg(2+)</name>
        <dbReference type="ChEBI" id="CHEBI:18420"/>
    </ligand>
</feature>
<keyword evidence="6 10" id="KW-0460">Magnesium</keyword>
<dbReference type="GO" id="GO:0036222">
    <property type="term" value="F:XTP diphosphatase activity"/>
    <property type="evidence" value="ECO:0007669"/>
    <property type="project" value="UniProtKB-UniRule"/>
</dbReference>
<dbReference type="Pfam" id="PF01725">
    <property type="entry name" value="Ham1p_like"/>
    <property type="match status" value="1"/>
</dbReference>
<dbReference type="EMBL" id="MEUB01000036">
    <property type="protein sequence ID" value="OGC21707.1"/>
    <property type="molecule type" value="Genomic_DNA"/>
</dbReference>
<organism evidence="12 13">
    <name type="scientific">candidate division WOR-1 bacterium RIFOXYB2_FULL_37_13</name>
    <dbReference type="NCBI Taxonomy" id="1802579"/>
    <lineage>
        <taxon>Bacteria</taxon>
        <taxon>Bacillati</taxon>
        <taxon>Saganbacteria</taxon>
    </lineage>
</organism>
<keyword evidence="4 10" id="KW-0547">Nucleotide-binding</keyword>
<dbReference type="GO" id="GO:0035870">
    <property type="term" value="F:dITP diphosphatase activity"/>
    <property type="evidence" value="ECO:0007669"/>
    <property type="project" value="UniProtKB-UniRule"/>
</dbReference>
<feature type="binding site" evidence="10">
    <location>
        <position position="64"/>
    </location>
    <ligand>
        <name>substrate</name>
    </ligand>
</feature>